<dbReference type="Proteomes" id="UP000321026">
    <property type="component" value="Unassembled WGS sequence"/>
</dbReference>
<name>A0A5C7J345_9BACT</name>
<organism evidence="1 2">
    <name type="scientific">Candidatus Dojkabacteria bacterium</name>
    <dbReference type="NCBI Taxonomy" id="2099670"/>
    <lineage>
        <taxon>Bacteria</taxon>
        <taxon>Candidatus Dojkabacteria</taxon>
    </lineage>
</organism>
<dbReference type="AlphaFoldDB" id="A0A5C7J345"/>
<dbReference type="EMBL" id="SSDS01000096">
    <property type="protein sequence ID" value="TXG75890.1"/>
    <property type="molecule type" value="Genomic_DNA"/>
</dbReference>
<protein>
    <submittedName>
        <fullName evidence="1">Uncharacterized protein</fullName>
    </submittedName>
</protein>
<comment type="caution">
    <text evidence="1">The sequence shown here is derived from an EMBL/GenBank/DDBJ whole genome shotgun (WGS) entry which is preliminary data.</text>
</comment>
<evidence type="ECO:0000313" key="2">
    <source>
        <dbReference type="Proteomes" id="UP000321026"/>
    </source>
</evidence>
<proteinExistence type="predicted"/>
<reference evidence="1 2" key="1">
    <citation type="submission" date="2018-09" db="EMBL/GenBank/DDBJ databases">
        <title>Metagenome Assembled Genomes from an Advanced Water Purification Facility.</title>
        <authorList>
            <person name="Stamps B.W."/>
            <person name="Spear J.R."/>
        </authorList>
    </citation>
    <scope>NUCLEOTIDE SEQUENCE [LARGE SCALE GENOMIC DNA]</scope>
    <source>
        <strain evidence="1">Bin_63_2</strain>
    </source>
</reference>
<accession>A0A5C7J345</accession>
<gene>
    <name evidence="1" type="ORF">E6Q11_06145</name>
</gene>
<evidence type="ECO:0000313" key="1">
    <source>
        <dbReference type="EMBL" id="TXG75890.1"/>
    </source>
</evidence>
<sequence>MTAFVANNGADNFFDAYTGGSVNATLDTYTISKGSRLIVRTDSYACANHTSAFGSLDTVSFTGTGGTLRFDPTYVRVIAYTAGSGNSPAYGSAISQGGVSGVFLGAWANWLSDPVAVGAAIPASGFIKIGGATGGSFAAGALTGITATCSGPDVQGWIEVRGADTASITIPRVGKMESVEAWFEIGTTNGTRGQIIPCPTTATVASTFPGVWIETSAGSGIYEPYASVGTVVALATHRTDASMKVITQTTGGIRIGNDGTNGVFFLPPTGCKVRIPATILTTCTRTAGSGSGPRVLPNATLATRQELVTTGAGYVDMRGAVIQWYMNLSQAFFAKYKACAMSDTMVLSKIASPVDVDDCIVAPTAAQLNFALNIASCFEGGTIQNSVFNRFSLASSGAYVAQLNYVTGVTFSGNIYRSATLRANGTTGCITSTAPVNCTFTNETFIGGRGIFSAAQRCVFNNTIYYDHTITTTTTATNPMMALVVTGASANNTVNGFSLPLPANGPYSALISLSSSYNTLIKNIGSSYSSPLVMNASVTGLILVTNGNNDGIVMKRCYVSNTRTGPYSFLNSDTNVLLEHVSGDAADASVLVALNTVAKNCLLAAATSGQVSVYGTHWMTRFTSTTAGFAEILCNEPTATSAAQCQVTGGTPQFNSSGSVLLTKVGDQITWEMPFFAVGYTAFTNSAPTITGTNVTFSSGSTWGNHTLEYQVDTGSGYGGTWLPLNATSLISNTFNGTTGFKLKIRATCLTANAGNVLTNLRVALTTTQTDRDTKLYPLSVNTVTFTGLPTGCDAVTLIAGTTTVLDQQNELAGTTYSFTYEGTPTIDVGFIKPGYIPRYIRNLPLGSTDTSIPVALTADRNYA</sequence>